<comment type="caution">
    <text evidence="1">The sequence shown here is derived from an EMBL/GenBank/DDBJ whole genome shotgun (WGS) entry which is preliminary data.</text>
</comment>
<keyword evidence="2" id="KW-1185">Reference proteome</keyword>
<accession>A0A9W9GAS2</accession>
<dbReference type="AlphaFoldDB" id="A0A9W9GAS2"/>
<reference evidence="1" key="2">
    <citation type="journal article" date="2023" name="IMA Fungus">
        <title>Comparative genomic study of the Penicillium genus elucidates a diverse pangenome and 15 lateral gene transfer events.</title>
        <authorList>
            <person name="Petersen C."/>
            <person name="Sorensen T."/>
            <person name="Nielsen M.R."/>
            <person name="Sondergaard T.E."/>
            <person name="Sorensen J.L."/>
            <person name="Fitzpatrick D.A."/>
            <person name="Frisvad J.C."/>
            <person name="Nielsen K.L."/>
        </authorList>
    </citation>
    <scope>NUCLEOTIDE SEQUENCE</scope>
    <source>
        <strain evidence="1">IBT 34128</strain>
    </source>
</reference>
<organism evidence="1 2">
    <name type="scientific">Penicillium alfredii</name>
    <dbReference type="NCBI Taxonomy" id="1506179"/>
    <lineage>
        <taxon>Eukaryota</taxon>
        <taxon>Fungi</taxon>
        <taxon>Dikarya</taxon>
        <taxon>Ascomycota</taxon>
        <taxon>Pezizomycotina</taxon>
        <taxon>Eurotiomycetes</taxon>
        <taxon>Eurotiomycetidae</taxon>
        <taxon>Eurotiales</taxon>
        <taxon>Aspergillaceae</taxon>
        <taxon>Penicillium</taxon>
    </lineage>
</organism>
<sequence length="22" mass="2625">MIYFLSNKNELLIELKERQVSG</sequence>
<dbReference type="EMBL" id="JAPMSZ010000001">
    <property type="protein sequence ID" value="KAJ5115221.1"/>
    <property type="molecule type" value="Genomic_DNA"/>
</dbReference>
<name>A0A9W9GAS2_9EURO</name>
<reference evidence="1" key="1">
    <citation type="submission" date="2022-11" db="EMBL/GenBank/DDBJ databases">
        <authorList>
            <person name="Petersen C."/>
        </authorList>
    </citation>
    <scope>NUCLEOTIDE SEQUENCE</scope>
    <source>
        <strain evidence="1">IBT 34128</strain>
    </source>
</reference>
<proteinExistence type="predicted"/>
<evidence type="ECO:0000313" key="1">
    <source>
        <dbReference type="EMBL" id="KAJ5115221.1"/>
    </source>
</evidence>
<dbReference type="Proteomes" id="UP001141434">
    <property type="component" value="Unassembled WGS sequence"/>
</dbReference>
<protein>
    <submittedName>
        <fullName evidence="1">Uncharacterized protein</fullName>
    </submittedName>
</protein>
<gene>
    <name evidence="1" type="ORF">NUU61_000980</name>
</gene>
<evidence type="ECO:0000313" key="2">
    <source>
        <dbReference type="Proteomes" id="UP001141434"/>
    </source>
</evidence>